<dbReference type="EMBL" id="FUKJ01000357">
    <property type="protein sequence ID" value="SJM94688.1"/>
    <property type="molecule type" value="Genomic_DNA"/>
</dbReference>
<dbReference type="AlphaFoldDB" id="A0A1R4HEL6"/>
<keyword evidence="2" id="KW-1185">Reference proteome</keyword>
<name>A0A1R4HEL6_9GAMM</name>
<organism evidence="1 2">
    <name type="scientific">Crenothrix polyspora</name>
    <dbReference type="NCBI Taxonomy" id="360316"/>
    <lineage>
        <taxon>Bacteria</taxon>
        <taxon>Pseudomonadati</taxon>
        <taxon>Pseudomonadota</taxon>
        <taxon>Gammaproteobacteria</taxon>
        <taxon>Methylococcales</taxon>
        <taxon>Crenotrichaceae</taxon>
        <taxon>Crenothrix</taxon>
    </lineage>
</organism>
<sequence>MPFVFFVDRAFLLEIAQRQLSTKKSSHYYLNYSHIFANTP</sequence>
<proteinExistence type="predicted"/>
<dbReference type="Proteomes" id="UP000195442">
    <property type="component" value="Unassembled WGS sequence"/>
</dbReference>
<evidence type="ECO:0000313" key="1">
    <source>
        <dbReference type="EMBL" id="SJM94688.1"/>
    </source>
</evidence>
<protein>
    <submittedName>
        <fullName evidence="1">Uncharacterized protein</fullName>
    </submittedName>
</protein>
<reference evidence="2" key="1">
    <citation type="submission" date="2017-02" db="EMBL/GenBank/DDBJ databases">
        <authorList>
            <person name="Daims H."/>
        </authorList>
    </citation>
    <scope>NUCLEOTIDE SEQUENCE [LARGE SCALE GENOMIC DNA]</scope>
</reference>
<accession>A0A1R4HEL6</accession>
<evidence type="ECO:0000313" key="2">
    <source>
        <dbReference type="Proteomes" id="UP000195442"/>
    </source>
</evidence>
<gene>
    <name evidence="1" type="ORF">CRENPOLYSF2_420017</name>
</gene>